<comment type="caution">
    <text evidence="1">The sequence shown here is derived from an EMBL/GenBank/DDBJ whole genome shotgun (WGS) entry which is preliminary data.</text>
</comment>
<evidence type="ECO:0000313" key="2">
    <source>
        <dbReference type="Proteomes" id="UP000007129"/>
    </source>
</evidence>
<gene>
    <name evidence="1" type="ORF">MPH_13382</name>
</gene>
<sequence>INRTPSTIIYNEIRLVRLLLLLLKKKKNPALYLF</sequence>
<dbReference type="InParanoid" id="K2R5Z7"/>
<organism evidence="1 2">
    <name type="scientific">Macrophomina phaseolina (strain MS6)</name>
    <name type="common">Charcoal rot fungus</name>
    <dbReference type="NCBI Taxonomy" id="1126212"/>
    <lineage>
        <taxon>Eukaryota</taxon>
        <taxon>Fungi</taxon>
        <taxon>Dikarya</taxon>
        <taxon>Ascomycota</taxon>
        <taxon>Pezizomycotina</taxon>
        <taxon>Dothideomycetes</taxon>
        <taxon>Dothideomycetes incertae sedis</taxon>
        <taxon>Botryosphaeriales</taxon>
        <taxon>Botryosphaeriaceae</taxon>
        <taxon>Macrophomina</taxon>
    </lineage>
</organism>
<dbReference type="Proteomes" id="UP000007129">
    <property type="component" value="Unassembled WGS sequence"/>
</dbReference>
<dbReference type="AlphaFoldDB" id="K2R5Z7"/>
<protein>
    <submittedName>
        <fullName evidence="1">Uncharacterized protein</fullName>
    </submittedName>
</protein>
<name>K2R5Z7_MACPH</name>
<evidence type="ECO:0000313" key="1">
    <source>
        <dbReference type="EMBL" id="EKG09563.1"/>
    </source>
</evidence>
<reference evidence="1 2" key="1">
    <citation type="journal article" date="2012" name="BMC Genomics">
        <title>Tools to kill: Genome of one of the most destructive plant pathogenic fungi Macrophomina phaseolina.</title>
        <authorList>
            <person name="Islam M.S."/>
            <person name="Haque M.S."/>
            <person name="Islam M.M."/>
            <person name="Emdad E.M."/>
            <person name="Halim A."/>
            <person name="Hossen Q.M.M."/>
            <person name="Hossain M.Z."/>
            <person name="Ahmed B."/>
            <person name="Rahim S."/>
            <person name="Rahman M.S."/>
            <person name="Alam M.M."/>
            <person name="Hou S."/>
            <person name="Wan X."/>
            <person name="Saito J.A."/>
            <person name="Alam M."/>
        </authorList>
    </citation>
    <scope>NUCLEOTIDE SEQUENCE [LARGE SCALE GENOMIC DNA]</scope>
    <source>
        <strain evidence="1 2">MS6</strain>
    </source>
</reference>
<accession>K2R5Z7</accession>
<dbReference type="EMBL" id="AHHD01000611">
    <property type="protein sequence ID" value="EKG09563.1"/>
    <property type="molecule type" value="Genomic_DNA"/>
</dbReference>
<dbReference type="VEuPathDB" id="FungiDB:MPH_13382"/>
<feature type="non-terminal residue" evidence="1">
    <location>
        <position position="1"/>
    </location>
</feature>
<dbReference type="HOGENOM" id="CLU_3379590_0_0_1"/>
<proteinExistence type="predicted"/>